<dbReference type="PRINTS" id="PR00722">
    <property type="entry name" value="CHYMOTRYPSIN"/>
</dbReference>
<protein>
    <recommendedName>
        <fullName evidence="4">Peptidase S1 domain-containing protein</fullName>
    </recommendedName>
</protein>
<dbReference type="PROSITE" id="PS50240">
    <property type="entry name" value="TRYPSIN_DOM"/>
    <property type="match status" value="1"/>
</dbReference>
<organism evidence="5 6">
    <name type="scientific">Zophobas morio</name>
    <dbReference type="NCBI Taxonomy" id="2755281"/>
    <lineage>
        <taxon>Eukaryota</taxon>
        <taxon>Metazoa</taxon>
        <taxon>Ecdysozoa</taxon>
        <taxon>Arthropoda</taxon>
        <taxon>Hexapoda</taxon>
        <taxon>Insecta</taxon>
        <taxon>Pterygota</taxon>
        <taxon>Neoptera</taxon>
        <taxon>Endopterygota</taxon>
        <taxon>Coleoptera</taxon>
        <taxon>Polyphaga</taxon>
        <taxon>Cucujiformia</taxon>
        <taxon>Tenebrionidae</taxon>
        <taxon>Zophobas</taxon>
    </lineage>
</organism>
<sequence length="321" mass="35570">MKTIIFVLTLICLTFAAPEFPVLVSRRKTNLNPSPRTVGGNIAEPHSIPYQALLEFYTETYGWYCGGSVISQHYVLTSATCANNTLEVLVTLGAHNAFITETTQINVYSTDIIVHEHFGEIYGWLNDIAVVKLPRTIDYTDAIQPVTLPKRADIDTVYLGVVGRIAGWGSDDGFDDRIFDLLRYIDTTVISSLDEDCREYIPPGSMFCTSGEFNDMYVGPCNGDNGSGFVSDGVLIGIVSFNIYCLEGYPGFHTRVVNFLDWIVTLITNVRKILAHLIMDGVQIGIVSFGINYCLPGYASAFTRVTSFLDWIADNTDVNFL</sequence>
<dbReference type="Pfam" id="PF00089">
    <property type="entry name" value="Trypsin"/>
    <property type="match status" value="1"/>
</dbReference>
<dbReference type="Proteomes" id="UP001168821">
    <property type="component" value="Unassembled WGS sequence"/>
</dbReference>
<reference evidence="5" key="1">
    <citation type="journal article" date="2023" name="G3 (Bethesda)">
        <title>Whole genome assemblies of Zophobas morio and Tenebrio molitor.</title>
        <authorList>
            <person name="Kaur S."/>
            <person name="Stinson S.A."/>
            <person name="diCenzo G.C."/>
        </authorList>
    </citation>
    <scope>NUCLEOTIDE SEQUENCE</scope>
    <source>
        <strain evidence="5">QUZm001</strain>
    </source>
</reference>
<feature type="chain" id="PRO_5041211402" description="Peptidase S1 domain-containing protein" evidence="3">
    <location>
        <begin position="17"/>
        <end position="321"/>
    </location>
</feature>
<dbReference type="Gene3D" id="2.40.10.10">
    <property type="entry name" value="Trypsin-like serine proteases"/>
    <property type="match status" value="2"/>
</dbReference>
<dbReference type="FunFam" id="2.40.10.10:FF:000068">
    <property type="entry name" value="transmembrane protease serine 2"/>
    <property type="match status" value="1"/>
</dbReference>
<dbReference type="GO" id="GO:0004252">
    <property type="term" value="F:serine-type endopeptidase activity"/>
    <property type="evidence" value="ECO:0007669"/>
    <property type="project" value="InterPro"/>
</dbReference>
<name>A0AA38HSV7_9CUCU</name>
<keyword evidence="3" id="KW-0732">Signal</keyword>
<accession>A0AA38HSV7</accession>
<dbReference type="CDD" id="cd00190">
    <property type="entry name" value="Tryp_SPc"/>
    <property type="match status" value="1"/>
</dbReference>
<keyword evidence="1" id="KW-1015">Disulfide bond</keyword>
<evidence type="ECO:0000313" key="6">
    <source>
        <dbReference type="Proteomes" id="UP001168821"/>
    </source>
</evidence>
<dbReference type="PANTHER" id="PTHR24256">
    <property type="entry name" value="TRYPTASE-RELATED"/>
    <property type="match status" value="1"/>
</dbReference>
<dbReference type="GO" id="GO:0006508">
    <property type="term" value="P:proteolysis"/>
    <property type="evidence" value="ECO:0007669"/>
    <property type="project" value="InterPro"/>
</dbReference>
<evidence type="ECO:0000256" key="2">
    <source>
        <dbReference type="ARBA" id="ARBA00024195"/>
    </source>
</evidence>
<dbReference type="EMBL" id="JALNTZ010000008">
    <property type="protein sequence ID" value="KAJ3643065.1"/>
    <property type="molecule type" value="Genomic_DNA"/>
</dbReference>
<dbReference type="InterPro" id="IPR051487">
    <property type="entry name" value="Ser/Thr_Proteases_Immune/Dev"/>
</dbReference>
<dbReference type="SUPFAM" id="SSF50494">
    <property type="entry name" value="Trypsin-like serine proteases"/>
    <property type="match status" value="2"/>
</dbReference>
<dbReference type="AlphaFoldDB" id="A0AA38HSV7"/>
<dbReference type="SMART" id="SM00020">
    <property type="entry name" value="Tryp_SPc"/>
    <property type="match status" value="1"/>
</dbReference>
<dbReference type="InterPro" id="IPR009003">
    <property type="entry name" value="Peptidase_S1_PA"/>
</dbReference>
<feature type="signal peptide" evidence="3">
    <location>
        <begin position="1"/>
        <end position="16"/>
    </location>
</feature>
<proteinExistence type="inferred from homology"/>
<keyword evidence="6" id="KW-1185">Reference proteome</keyword>
<comment type="similarity">
    <text evidence="2">Belongs to the peptidase S1 family. CLIP subfamily.</text>
</comment>
<evidence type="ECO:0000259" key="4">
    <source>
        <dbReference type="PROSITE" id="PS50240"/>
    </source>
</evidence>
<comment type="caution">
    <text evidence="5">The sequence shown here is derived from an EMBL/GenBank/DDBJ whole genome shotgun (WGS) entry which is preliminary data.</text>
</comment>
<dbReference type="InterPro" id="IPR001254">
    <property type="entry name" value="Trypsin_dom"/>
</dbReference>
<evidence type="ECO:0000256" key="3">
    <source>
        <dbReference type="SAM" id="SignalP"/>
    </source>
</evidence>
<gene>
    <name evidence="5" type="ORF">Zmor_025801</name>
</gene>
<feature type="domain" description="Peptidase S1" evidence="4">
    <location>
        <begin position="37"/>
        <end position="268"/>
    </location>
</feature>
<evidence type="ECO:0000313" key="5">
    <source>
        <dbReference type="EMBL" id="KAJ3643065.1"/>
    </source>
</evidence>
<dbReference type="InterPro" id="IPR043504">
    <property type="entry name" value="Peptidase_S1_PA_chymotrypsin"/>
</dbReference>
<dbReference type="InterPro" id="IPR001314">
    <property type="entry name" value="Peptidase_S1A"/>
</dbReference>
<evidence type="ECO:0000256" key="1">
    <source>
        <dbReference type="ARBA" id="ARBA00023157"/>
    </source>
</evidence>